<dbReference type="InParanoid" id="A0A1J7IQ68"/>
<evidence type="ECO:0000313" key="1">
    <source>
        <dbReference type="EMBL" id="OIW29622.1"/>
    </source>
</evidence>
<proteinExistence type="predicted"/>
<dbReference type="EMBL" id="KV875097">
    <property type="protein sequence ID" value="OIW29622.1"/>
    <property type="molecule type" value="Genomic_DNA"/>
</dbReference>
<protein>
    <submittedName>
        <fullName evidence="1">Uncharacterized protein</fullName>
    </submittedName>
</protein>
<dbReference type="AlphaFoldDB" id="A0A1J7IQ68"/>
<reference evidence="1 2" key="1">
    <citation type="submission" date="2016-10" db="EMBL/GenBank/DDBJ databases">
        <title>Draft genome sequence of Coniochaeta ligniaria NRRL30616, a lignocellulolytic fungus for bioabatement of inhibitors in plant biomass hydrolysates.</title>
        <authorList>
            <consortium name="DOE Joint Genome Institute"/>
            <person name="Jimenez D.J."/>
            <person name="Hector R.E."/>
            <person name="Riley R."/>
            <person name="Sun H."/>
            <person name="Grigoriev I.V."/>
            <person name="Van Elsas J.D."/>
            <person name="Nichols N.N."/>
        </authorList>
    </citation>
    <scope>NUCLEOTIDE SEQUENCE [LARGE SCALE GENOMIC DNA]</scope>
    <source>
        <strain evidence="1 2">NRRL 30616</strain>
    </source>
</reference>
<evidence type="ECO:0000313" key="2">
    <source>
        <dbReference type="Proteomes" id="UP000182658"/>
    </source>
</evidence>
<accession>A0A1J7IQ68</accession>
<keyword evidence="2" id="KW-1185">Reference proteome</keyword>
<name>A0A1J7IQ68_9PEZI</name>
<organism evidence="1 2">
    <name type="scientific">Coniochaeta ligniaria NRRL 30616</name>
    <dbReference type="NCBI Taxonomy" id="1408157"/>
    <lineage>
        <taxon>Eukaryota</taxon>
        <taxon>Fungi</taxon>
        <taxon>Dikarya</taxon>
        <taxon>Ascomycota</taxon>
        <taxon>Pezizomycotina</taxon>
        <taxon>Sordariomycetes</taxon>
        <taxon>Sordariomycetidae</taxon>
        <taxon>Coniochaetales</taxon>
        <taxon>Coniochaetaceae</taxon>
        <taxon>Coniochaeta</taxon>
    </lineage>
</organism>
<sequence length="77" mass="8956">MESRCDERNKRIELEWLDARNERSSITAQPSLSARATHVIKWCCDIVVIKWSKPQLLTCWESLRGYPMAGDSEIYSP</sequence>
<gene>
    <name evidence="1" type="ORF">CONLIGDRAFT_631699</name>
</gene>
<dbReference type="Proteomes" id="UP000182658">
    <property type="component" value="Unassembled WGS sequence"/>
</dbReference>